<name>A0A3D8R8K2_9HELO</name>
<evidence type="ECO:0000256" key="1">
    <source>
        <dbReference type="SAM" id="MobiDB-lite"/>
    </source>
</evidence>
<protein>
    <submittedName>
        <fullName evidence="2">Uncharacterized protein</fullName>
    </submittedName>
</protein>
<dbReference type="EMBL" id="PDLN01000012">
    <property type="protein sequence ID" value="RDW70372.1"/>
    <property type="molecule type" value="Genomic_DNA"/>
</dbReference>
<proteinExistence type="predicted"/>
<gene>
    <name evidence="2" type="ORF">BP5796_08769</name>
</gene>
<accession>A0A3D8R8K2</accession>
<comment type="caution">
    <text evidence="2">The sequence shown here is derived from an EMBL/GenBank/DDBJ whole genome shotgun (WGS) entry which is preliminary data.</text>
</comment>
<evidence type="ECO:0000313" key="3">
    <source>
        <dbReference type="Proteomes" id="UP000256328"/>
    </source>
</evidence>
<feature type="region of interest" description="Disordered" evidence="1">
    <location>
        <begin position="58"/>
        <end position="92"/>
    </location>
</feature>
<sequence length="92" mass="9688">MGCGGLADITAHGLSHVDRLDGNQPASIGAGLDALLAPSWLDHGTAHALWSVGTALRHWSPSPWNPDEPHRRSTDSTDRKPSGSAEWSSGPK</sequence>
<reference evidence="2 3" key="1">
    <citation type="journal article" date="2018" name="IMA Fungus">
        <title>IMA Genome-F 9: Draft genome sequence of Annulohypoxylon stygium, Aspergillus mulundensis, Berkeleyomyces basicola (syn. Thielaviopsis basicola), Ceratocystis smalleyi, two Cercospora beticola strains, Coleophoma cylindrospora, Fusarium fracticaudum, Phialophora cf. hyalina, and Morchella septimelata.</title>
        <authorList>
            <person name="Wingfield B.D."/>
            <person name="Bills G.F."/>
            <person name="Dong Y."/>
            <person name="Huang W."/>
            <person name="Nel W.J."/>
            <person name="Swalarsk-Parry B.S."/>
            <person name="Vaghefi N."/>
            <person name="Wilken P.M."/>
            <person name="An Z."/>
            <person name="de Beer Z.W."/>
            <person name="De Vos L."/>
            <person name="Chen L."/>
            <person name="Duong T.A."/>
            <person name="Gao Y."/>
            <person name="Hammerbacher A."/>
            <person name="Kikkert J.R."/>
            <person name="Li Y."/>
            <person name="Li H."/>
            <person name="Li K."/>
            <person name="Li Q."/>
            <person name="Liu X."/>
            <person name="Ma X."/>
            <person name="Naidoo K."/>
            <person name="Pethybridge S.J."/>
            <person name="Sun J."/>
            <person name="Steenkamp E.T."/>
            <person name="van der Nest M.A."/>
            <person name="van Wyk S."/>
            <person name="Wingfield M.J."/>
            <person name="Xiong C."/>
            <person name="Yue Q."/>
            <person name="Zhang X."/>
        </authorList>
    </citation>
    <scope>NUCLEOTIDE SEQUENCE [LARGE SCALE GENOMIC DNA]</scope>
    <source>
        <strain evidence="2 3">BP5796</strain>
    </source>
</reference>
<organism evidence="2 3">
    <name type="scientific">Coleophoma crateriformis</name>
    <dbReference type="NCBI Taxonomy" id="565419"/>
    <lineage>
        <taxon>Eukaryota</taxon>
        <taxon>Fungi</taxon>
        <taxon>Dikarya</taxon>
        <taxon>Ascomycota</taxon>
        <taxon>Pezizomycotina</taxon>
        <taxon>Leotiomycetes</taxon>
        <taxon>Helotiales</taxon>
        <taxon>Dermateaceae</taxon>
        <taxon>Coleophoma</taxon>
    </lineage>
</organism>
<dbReference type="Proteomes" id="UP000256328">
    <property type="component" value="Unassembled WGS sequence"/>
</dbReference>
<dbReference type="AlphaFoldDB" id="A0A3D8R8K2"/>
<feature type="compositionally biased region" description="Basic and acidic residues" evidence="1">
    <location>
        <begin position="67"/>
        <end position="81"/>
    </location>
</feature>
<evidence type="ECO:0000313" key="2">
    <source>
        <dbReference type="EMBL" id="RDW70372.1"/>
    </source>
</evidence>
<keyword evidence="3" id="KW-1185">Reference proteome</keyword>